<protein>
    <submittedName>
        <fullName evidence="1">DUF3179 domain-containing protein</fullName>
    </submittedName>
</protein>
<proteinExistence type="predicted"/>
<keyword evidence="2" id="KW-1185">Reference proteome</keyword>
<name>A0ACC5ZUJ6_9RHOB</name>
<reference evidence="1" key="1">
    <citation type="submission" date="2022-06" db="EMBL/GenBank/DDBJ databases">
        <title>Lutimaribacter sp. EGI FJ00013, a novel bacterium isolated from a salt lake sediment enrichment.</title>
        <authorList>
            <person name="Gao L."/>
            <person name="Fang B.-Z."/>
            <person name="Li W.-J."/>
        </authorList>
    </citation>
    <scope>NUCLEOTIDE SEQUENCE</scope>
    <source>
        <strain evidence="1">EGI FJ00013</strain>
    </source>
</reference>
<comment type="caution">
    <text evidence="1">The sequence shown here is derived from an EMBL/GenBank/DDBJ whole genome shotgun (WGS) entry which is preliminary data.</text>
</comment>
<gene>
    <name evidence="1" type="ORF">M8744_02765</name>
</gene>
<dbReference type="Proteomes" id="UP001203036">
    <property type="component" value="Unassembled WGS sequence"/>
</dbReference>
<dbReference type="EMBL" id="JAMQGO010000001">
    <property type="protein sequence ID" value="MCM2561059.1"/>
    <property type="molecule type" value="Genomic_DNA"/>
</dbReference>
<evidence type="ECO:0000313" key="1">
    <source>
        <dbReference type="EMBL" id="MCM2561059.1"/>
    </source>
</evidence>
<accession>A0ACC5ZUJ6</accession>
<organism evidence="1 2">
    <name type="scientific">Lutimaribacter degradans</name>
    <dbReference type="NCBI Taxonomy" id="2945989"/>
    <lineage>
        <taxon>Bacteria</taxon>
        <taxon>Pseudomonadati</taxon>
        <taxon>Pseudomonadota</taxon>
        <taxon>Alphaproteobacteria</taxon>
        <taxon>Rhodobacterales</taxon>
        <taxon>Roseobacteraceae</taxon>
        <taxon>Lutimaribacter</taxon>
    </lineage>
</organism>
<evidence type="ECO:0000313" key="2">
    <source>
        <dbReference type="Proteomes" id="UP001203036"/>
    </source>
</evidence>
<sequence length="321" mass="35733">MLNRVCLVLAAFALASMAQAEPRSWKSEWPETDFSRTSVENWSEIISGGPPRDGIPALTDPDMVPAREEARLDPREPVMTLELGNGARAYSVRYLMWHEIANDVVAGQPVAVTYCPLCNTAMVFDRRVGDRVLEFGVSGKLRFSDMIMYDRQTESWWQQALGTAIVGEMTGTQLTQLPAVMESWGDFLDRHPDGLVMDQPRTARQYGMNPYRGYDGSARPFLYRGENPPHGIEPLARVVRVGNRAWPIGRLRAAGEIREAGLVLRWQAGQASALDTAEIAQGRDVGTVRVTDDTGQPVVHDMPFAFAFHAFHPDGDWMLGD</sequence>